<organism evidence="2 3">
    <name type="scientific">Pectobacterium parmentieri</name>
    <dbReference type="NCBI Taxonomy" id="1905730"/>
    <lineage>
        <taxon>Bacteria</taxon>
        <taxon>Pseudomonadati</taxon>
        <taxon>Pseudomonadota</taxon>
        <taxon>Gammaproteobacteria</taxon>
        <taxon>Enterobacterales</taxon>
        <taxon>Pectobacteriaceae</taxon>
        <taxon>Pectobacterium</taxon>
    </lineage>
</organism>
<dbReference type="EMBL" id="WABS01000013">
    <property type="protein sequence ID" value="MBI0554551.1"/>
    <property type="molecule type" value="Genomic_DNA"/>
</dbReference>
<dbReference type="Pfam" id="PF10948">
    <property type="entry name" value="DUF2635"/>
    <property type="match status" value="1"/>
</dbReference>
<proteinExistence type="predicted"/>
<protein>
    <submittedName>
        <fullName evidence="2">DUF2635 domain-containing protein</fullName>
    </submittedName>
</protein>
<accession>A0ABS0RZM4</accession>
<keyword evidence="3" id="KW-1185">Reference proteome</keyword>
<dbReference type="Proteomes" id="UP001194579">
    <property type="component" value="Unassembled WGS sequence"/>
</dbReference>
<name>A0ABS0RZM4_PECPM</name>
<dbReference type="RefSeq" id="WP_198339415.1">
    <property type="nucleotide sequence ID" value="NZ_JBBBPJ010000005.1"/>
</dbReference>
<evidence type="ECO:0000313" key="3">
    <source>
        <dbReference type="Proteomes" id="UP001194579"/>
    </source>
</evidence>
<evidence type="ECO:0000256" key="1">
    <source>
        <dbReference type="SAM" id="MobiDB-lite"/>
    </source>
</evidence>
<dbReference type="InterPro" id="IPR024400">
    <property type="entry name" value="DUF2635"/>
</dbReference>
<gene>
    <name evidence="2" type="ORF">F6Q06_08620</name>
</gene>
<feature type="region of interest" description="Disordered" evidence="1">
    <location>
        <begin position="43"/>
        <end position="62"/>
    </location>
</feature>
<sequence>MFVKPTDGRSVRCPVKGIPLPKDGAEVPSNPFWNRRVSDGDVERVENITGTDKKRANNGEQK</sequence>
<reference evidence="3" key="1">
    <citation type="submission" date="2023-07" db="EMBL/GenBank/DDBJ databases">
        <title>Identification of Pectobacterium versatile causing blackleg of potato from New York State with a whole genome sequencing approach.</title>
        <authorList>
            <person name="Ma X."/>
            <person name="Swingle B."/>
        </authorList>
    </citation>
    <scope>NUCLEOTIDE SEQUENCE [LARGE SCALE GENOMIC DNA]</scope>
    <source>
        <strain evidence="3">NY1588A</strain>
    </source>
</reference>
<evidence type="ECO:0000313" key="2">
    <source>
        <dbReference type="EMBL" id="MBI0554551.1"/>
    </source>
</evidence>
<comment type="caution">
    <text evidence="2">The sequence shown here is derived from an EMBL/GenBank/DDBJ whole genome shotgun (WGS) entry which is preliminary data.</text>
</comment>